<evidence type="ECO:0000313" key="1">
    <source>
        <dbReference type="EMBL" id="PWY72444.1"/>
    </source>
</evidence>
<reference evidence="1 2" key="1">
    <citation type="submission" date="2016-12" db="EMBL/GenBank/DDBJ databases">
        <title>The genomes of Aspergillus section Nigri reveals drivers in fungal speciation.</title>
        <authorList>
            <consortium name="DOE Joint Genome Institute"/>
            <person name="Vesth T.C."/>
            <person name="Nybo J."/>
            <person name="Theobald S."/>
            <person name="Brandl J."/>
            <person name="Frisvad J.C."/>
            <person name="Nielsen K.F."/>
            <person name="Lyhne E.K."/>
            <person name="Kogle M.E."/>
            <person name="Kuo A."/>
            <person name="Riley R."/>
            <person name="Clum A."/>
            <person name="Nolan M."/>
            <person name="Lipzen A."/>
            <person name="Salamov A."/>
            <person name="Henrissat B."/>
            <person name="Wiebenga A."/>
            <person name="De Vries R.P."/>
            <person name="Grigoriev I.V."/>
            <person name="Mortensen U.H."/>
            <person name="Andersen M.R."/>
            <person name="Baker S.E."/>
        </authorList>
    </citation>
    <scope>NUCLEOTIDE SEQUENCE [LARGE SCALE GENOMIC DNA]</scope>
    <source>
        <strain evidence="1 2">CBS 115572</strain>
    </source>
</reference>
<dbReference type="OrthoDB" id="3466215at2759"/>
<accession>A0A317VDJ5</accession>
<organism evidence="1 2">
    <name type="scientific">Aspergillus sclerotioniger CBS 115572</name>
    <dbReference type="NCBI Taxonomy" id="1450535"/>
    <lineage>
        <taxon>Eukaryota</taxon>
        <taxon>Fungi</taxon>
        <taxon>Dikarya</taxon>
        <taxon>Ascomycota</taxon>
        <taxon>Pezizomycotina</taxon>
        <taxon>Eurotiomycetes</taxon>
        <taxon>Eurotiomycetidae</taxon>
        <taxon>Eurotiales</taxon>
        <taxon>Aspergillaceae</taxon>
        <taxon>Aspergillus</taxon>
        <taxon>Aspergillus subgen. Circumdati</taxon>
    </lineage>
</organism>
<dbReference type="EMBL" id="MSFK01000033">
    <property type="protein sequence ID" value="PWY72444.1"/>
    <property type="molecule type" value="Genomic_DNA"/>
</dbReference>
<dbReference type="GeneID" id="37114777"/>
<dbReference type="RefSeq" id="XP_025463218.1">
    <property type="nucleotide sequence ID" value="XM_025612634.1"/>
</dbReference>
<keyword evidence="2" id="KW-1185">Reference proteome</keyword>
<comment type="caution">
    <text evidence="1">The sequence shown here is derived from an EMBL/GenBank/DDBJ whole genome shotgun (WGS) entry which is preliminary data.</text>
</comment>
<name>A0A317VDJ5_9EURO</name>
<dbReference type="AlphaFoldDB" id="A0A317VDJ5"/>
<protein>
    <submittedName>
        <fullName evidence="1">Uncharacterized protein</fullName>
    </submittedName>
</protein>
<proteinExistence type="predicted"/>
<gene>
    <name evidence="1" type="ORF">BO94DRAFT_539124</name>
</gene>
<sequence length="125" mass="13465">MTLLHHTTSYLYICLYIYLYLLTHSTNPTTPIPIPLPHECHLALSISLTILASKFGASRSGIIVAGTFGGIHLINAIDDCMTARETGNLKDGTTCAKSVISAGMLFGLGYNEYRRIGGSWTSSGI</sequence>
<dbReference type="Proteomes" id="UP000246702">
    <property type="component" value="Unassembled WGS sequence"/>
</dbReference>
<evidence type="ECO:0000313" key="2">
    <source>
        <dbReference type="Proteomes" id="UP000246702"/>
    </source>
</evidence>